<name>A0A9P8DYH3_AURME</name>
<evidence type="ECO:0000313" key="8">
    <source>
        <dbReference type="Proteomes" id="UP000779574"/>
    </source>
</evidence>
<protein>
    <recommendedName>
        <fullName evidence="9">Thioredoxin-like protein</fullName>
    </recommendedName>
</protein>
<accession>A0A9P8DYH3</accession>
<evidence type="ECO:0000256" key="3">
    <source>
        <dbReference type="ARBA" id="ARBA00009734"/>
    </source>
</evidence>
<sequence>VMRNLVHALNIIRLHNYNNHTKHHTVNMFSALKGLFKEAGVKDVITLFHSPKSPASIRVHTLLKQTAGAAQSTATIDQASSHPQQSKIERTDFELDVQEGIPTNDQLTNIFEYLGQDKIGSVVDGASTPTEALRKLKENGSLFQRPLVVDWGNGRAVSGDNESEIMKLLQTPPKA</sequence>
<dbReference type="OrthoDB" id="59229at2759"/>
<keyword evidence="6" id="KW-0496">Mitochondrion</keyword>
<evidence type="ECO:0000256" key="2">
    <source>
        <dbReference type="ARBA" id="ARBA00004173"/>
    </source>
</evidence>
<comment type="similarity">
    <text evidence="3">Belongs to the FMP46 family.</text>
</comment>
<comment type="subcellular location">
    <subcellularLocation>
        <location evidence="2">Mitochondrion</location>
    </subcellularLocation>
</comment>
<dbReference type="GO" id="GO:0016491">
    <property type="term" value="F:oxidoreductase activity"/>
    <property type="evidence" value="ECO:0007669"/>
    <property type="project" value="UniProtKB-KW"/>
</dbReference>
<dbReference type="GO" id="GO:0005739">
    <property type="term" value="C:mitochondrion"/>
    <property type="evidence" value="ECO:0007669"/>
    <property type="project" value="UniProtKB-SubCell"/>
</dbReference>
<comment type="function">
    <text evidence="1">Putative mitochondrial redox protein which could be involved in the reduction of small toxic molecules.</text>
</comment>
<dbReference type="Gene3D" id="3.40.30.10">
    <property type="entry name" value="Glutaredoxin"/>
    <property type="match status" value="1"/>
</dbReference>
<gene>
    <name evidence="7" type="ORF">KCU76_g18411</name>
</gene>
<keyword evidence="4" id="KW-0809">Transit peptide</keyword>
<keyword evidence="5" id="KW-0560">Oxidoreductase</keyword>
<evidence type="ECO:0000313" key="7">
    <source>
        <dbReference type="EMBL" id="KAG9665473.1"/>
    </source>
</evidence>
<comment type="caution">
    <text evidence="7">The sequence shown here is derived from an EMBL/GenBank/DDBJ whole genome shotgun (WGS) entry which is preliminary data.</text>
</comment>
<evidence type="ECO:0008006" key="9">
    <source>
        <dbReference type="Google" id="ProtNLM"/>
    </source>
</evidence>
<dbReference type="Pfam" id="PF07955">
    <property type="entry name" value="DUF1687"/>
    <property type="match status" value="1"/>
</dbReference>
<reference evidence="7" key="2">
    <citation type="submission" date="2021-08" db="EMBL/GenBank/DDBJ databases">
        <authorList>
            <person name="Gostincar C."/>
            <person name="Sun X."/>
            <person name="Song Z."/>
            <person name="Gunde-Cimerman N."/>
        </authorList>
    </citation>
    <scope>NUCLEOTIDE SEQUENCE</scope>
    <source>
        <strain evidence="7">EXF-9911</strain>
    </source>
</reference>
<dbReference type="PANTHER" id="PTHR28071">
    <property type="entry name" value="REDOX PROTEIN FMP46, MITOCHONDRIAL-RELATED"/>
    <property type="match status" value="1"/>
</dbReference>
<evidence type="ECO:0000256" key="1">
    <source>
        <dbReference type="ARBA" id="ARBA00002963"/>
    </source>
</evidence>
<organism evidence="7 8">
    <name type="scientific">Aureobasidium melanogenum</name>
    <name type="common">Aureobasidium pullulans var. melanogenum</name>
    <dbReference type="NCBI Taxonomy" id="46634"/>
    <lineage>
        <taxon>Eukaryota</taxon>
        <taxon>Fungi</taxon>
        <taxon>Dikarya</taxon>
        <taxon>Ascomycota</taxon>
        <taxon>Pezizomycotina</taxon>
        <taxon>Dothideomycetes</taxon>
        <taxon>Dothideomycetidae</taxon>
        <taxon>Dothideales</taxon>
        <taxon>Saccotheciaceae</taxon>
        <taxon>Aureobasidium</taxon>
    </lineage>
</organism>
<evidence type="ECO:0000256" key="4">
    <source>
        <dbReference type="ARBA" id="ARBA00022946"/>
    </source>
</evidence>
<dbReference type="PANTHER" id="PTHR28071:SF1">
    <property type="entry name" value="REDOX PROTEIN FMP46, MITOCHONDRIAL-RELATED"/>
    <property type="match status" value="1"/>
</dbReference>
<evidence type="ECO:0000256" key="6">
    <source>
        <dbReference type="ARBA" id="ARBA00023128"/>
    </source>
</evidence>
<dbReference type="Proteomes" id="UP000779574">
    <property type="component" value="Unassembled WGS sequence"/>
</dbReference>
<dbReference type="InterPro" id="IPR012882">
    <property type="entry name" value="Fmp46"/>
</dbReference>
<dbReference type="SUPFAM" id="SSF52833">
    <property type="entry name" value="Thioredoxin-like"/>
    <property type="match status" value="1"/>
</dbReference>
<dbReference type="PROSITE" id="PS51353">
    <property type="entry name" value="ARSC"/>
    <property type="match status" value="1"/>
</dbReference>
<proteinExistence type="inferred from homology"/>
<evidence type="ECO:0000256" key="5">
    <source>
        <dbReference type="ARBA" id="ARBA00023002"/>
    </source>
</evidence>
<dbReference type="InterPro" id="IPR036249">
    <property type="entry name" value="Thioredoxin-like_sf"/>
</dbReference>
<dbReference type="InterPro" id="IPR006660">
    <property type="entry name" value="Arsenate_reductase-like"/>
</dbReference>
<dbReference type="EMBL" id="JAHFXF010001621">
    <property type="protein sequence ID" value="KAG9665473.1"/>
    <property type="molecule type" value="Genomic_DNA"/>
</dbReference>
<dbReference type="AlphaFoldDB" id="A0A9P8DYH3"/>
<reference evidence="7" key="1">
    <citation type="journal article" date="2021" name="J Fungi (Basel)">
        <title>Virulence traits and population genomics of the black yeast Aureobasidium melanogenum.</title>
        <authorList>
            <person name="Cernosa A."/>
            <person name="Sun X."/>
            <person name="Gostincar C."/>
            <person name="Fang C."/>
            <person name="Gunde-Cimerman N."/>
            <person name="Song Z."/>
        </authorList>
    </citation>
    <scope>NUCLEOTIDE SEQUENCE</scope>
    <source>
        <strain evidence="7">EXF-9911</strain>
    </source>
</reference>
<feature type="non-terminal residue" evidence="7">
    <location>
        <position position="1"/>
    </location>
</feature>
<feature type="non-terminal residue" evidence="7">
    <location>
        <position position="175"/>
    </location>
</feature>